<evidence type="ECO:0000256" key="1">
    <source>
        <dbReference type="ARBA" id="ARBA00001957"/>
    </source>
</evidence>
<proteinExistence type="predicted"/>
<dbReference type="Gene3D" id="3.30.300.30">
    <property type="match status" value="2"/>
</dbReference>
<evidence type="ECO:0000256" key="2">
    <source>
        <dbReference type="ARBA" id="ARBA00022450"/>
    </source>
</evidence>
<dbReference type="Gene3D" id="3.30.559.10">
    <property type="entry name" value="Chloramphenicol acetyltransferase-like domain"/>
    <property type="match status" value="1"/>
</dbReference>
<dbReference type="Pfam" id="PF00668">
    <property type="entry name" value="Condensation"/>
    <property type="match status" value="3"/>
</dbReference>
<feature type="domain" description="Carrier" evidence="5">
    <location>
        <begin position="780"/>
        <end position="855"/>
    </location>
</feature>
<gene>
    <name evidence="6" type="ORF">E1163_14130</name>
</gene>
<dbReference type="PANTHER" id="PTHR45527">
    <property type="entry name" value="NONRIBOSOMAL PEPTIDE SYNTHETASE"/>
    <property type="match status" value="1"/>
</dbReference>
<keyword evidence="4" id="KW-0175">Coiled coil</keyword>
<dbReference type="PROSITE" id="PS50075">
    <property type="entry name" value="CARRIER"/>
    <property type="match status" value="2"/>
</dbReference>
<protein>
    <submittedName>
        <fullName evidence="6">Amino acid adenylation domain-containing protein</fullName>
    </submittedName>
</protein>
<evidence type="ECO:0000256" key="4">
    <source>
        <dbReference type="SAM" id="Coils"/>
    </source>
</evidence>
<dbReference type="InterPro" id="IPR025110">
    <property type="entry name" value="AMP-bd_C"/>
</dbReference>
<feature type="domain" description="Carrier" evidence="5">
    <location>
        <begin position="2300"/>
        <end position="2377"/>
    </location>
</feature>
<dbReference type="RefSeq" id="WP_155172908.1">
    <property type="nucleotide sequence ID" value="NZ_BAAAFL010000001.1"/>
</dbReference>
<reference evidence="6 7" key="1">
    <citation type="submission" date="2019-02" db="EMBL/GenBank/DDBJ databases">
        <authorList>
            <person name="Goldberg S.R."/>
            <person name="Haltli B.A."/>
            <person name="Correa H."/>
            <person name="Russell K.G."/>
        </authorList>
    </citation>
    <scope>NUCLEOTIDE SEQUENCE [LARGE SCALE GENOMIC DNA]</scope>
    <source>
        <strain evidence="6 7">JCM 16186</strain>
    </source>
</reference>
<dbReference type="Pfam" id="PF00501">
    <property type="entry name" value="AMP-binding"/>
    <property type="match status" value="2"/>
</dbReference>
<dbReference type="Pfam" id="PF13193">
    <property type="entry name" value="AMP-binding_C"/>
    <property type="match status" value="1"/>
</dbReference>
<evidence type="ECO:0000256" key="3">
    <source>
        <dbReference type="ARBA" id="ARBA00022553"/>
    </source>
</evidence>
<dbReference type="InterPro" id="IPR020845">
    <property type="entry name" value="AMP-binding_CS"/>
</dbReference>
<dbReference type="InterPro" id="IPR036736">
    <property type="entry name" value="ACP-like_sf"/>
</dbReference>
<dbReference type="Pfam" id="PF00550">
    <property type="entry name" value="PP-binding"/>
    <property type="match status" value="2"/>
</dbReference>
<dbReference type="SUPFAM" id="SSF52777">
    <property type="entry name" value="CoA-dependent acyltransferases"/>
    <property type="match status" value="4"/>
</dbReference>
<dbReference type="PROSITE" id="PS00012">
    <property type="entry name" value="PHOSPHOPANTETHEINE"/>
    <property type="match status" value="2"/>
</dbReference>
<dbReference type="InterPro" id="IPR045851">
    <property type="entry name" value="AMP-bd_C_sf"/>
</dbReference>
<dbReference type="InterPro" id="IPR023213">
    <property type="entry name" value="CAT-like_dom_sf"/>
</dbReference>
<dbReference type="Gene3D" id="3.30.559.30">
    <property type="entry name" value="Nonribosomal peptide synthetase, condensation domain"/>
    <property type="match status" value="3"/>
</dbReference>
<feature type="coiled-coil region" evidence="4">
    <location>
        <begin position="856"/>
        <end position="890"/>
    </location>
</feature>
<dbReference type="NCBIfam" id="TIGR01733">
    <property type="entry name" value="AA-adenyl-dom"/>
    <property type="match status" value="2"/>
</dbReference>
<dbReference type="PANTHER" id="PTHR45527:SF1">
    <property type="entry name" value="FATTY ACID SYNTHASE"/>
    <property type="match status" value="1"/>
</dbReference>
<keyword evidence="3" id="KW-0597">Phosphoprotein</keyword>
<dbReference type="InterPro" id="IPR042099">
    <property type="entry name" value="ANL_N_sf"/>
</dbReference>
<dbReference type="InterPro" id="IPR001242">
    <property type="entry name" value="Condensation_dom"/>
</dbReference>
<dbReference type="Gene3D" id="1.10.1200.10">
    <property type="entry name" value="ACP-like"/>
    <property type="match status" value="2"/>
</dbReference>
<evidence type="ECO:0000313" key="6">
    <source>
        <dbReference type="EMBL" id="MTI26091.1"/>
    </source>
</evidence>
<dbReference type="SUPFAM" id="SSF56801">
    <property type="entry name" value="Acetyl-CoA synthetase-like"/>
    <property type="match status" value="2"/>
</dbReference>
<evidence type="ECO:0000313" key="7">
    <source>
        <dbReference type="Proteomes" id="UP000798808"/>
    </source>
</evidence>
<dbReference type="InterPro" id="IPR006162">
    <property type="entry name" value="Ppantetheine_attach_site"/>
</dbReference>
<dbReference type="Gene3D" id="2.30.38.10">
    <property type="entry name" value="Luciferase, Domain 3"/>
    <property type="match status" value="1"/>
</dbReference>
<dbReference type="InterPro" id="IPR000873">
    <property type="entry name" value="AMP-dep_synth/lig_dom"/>
</dbReference>
<dbReference type="CDD" id="cd05930">
    <property type="entry name" value="A_NRPS"/>
    <property type="match status" value="2"/>
</dbReference>
<dbReference type="InterPro" id="IPR009081">
    <property type="entry name" value="PP-bd_ACP"/>
</dbReference>
<dbReference type="NCBIfam" id="NF003417">
    <property type="entry name" value="PRK04813.1"/>
    <property type="match status" value="2"/>
</dbReference>
<accession>A0ABW9RQ76</accession>
<dbReference type="Gene3D" id="3.40.50.980">
    <property type="match status" value="2"/>
</dbReference>
<evidence type="ECO:0000259" key="5">
    <source>
        <dbReference type="PROSITE" id="PS50075"/>
    </source>
</evidence>
<dbReference type="InterPro" id="IPR010071">
    <property type="entry name" value="AA_adenyl_dom"/>
</dbReference>
<dbReference type="SUPFAM" id="SSF47336">
    <property type="entry name" value="ACP-like"/>
    <property type="match status" value="2"/>
</dbReference>
<comment type="cofactor">
    <cofactor evidence="1">
        <name>pantetheine 4'-phosphate</name>
        <dbReference type="ChEBI" id="CHEBI:47942"/>
    </cofactor>
</comment>
<dbReference type="PROSITE" id="PS00455">
    <property type="entry name" value="AMP_BINDING"/>
    <property type="match status" value="2"/>
</dbReference>
<name>A0ABW9RQ76_9BACT</name>
<comment type="caution">
    <text evidence="6">The sequence shown here is derived from an EMBL/GenBank/DDBJ whole genome shotgun (WGS) entry which is preliminary data.</text>
</comment>
<keyword evidence="2" id="KW-0596">Phosphopantetheine</keyword>
<dbReference type="EMBL" id="SMLW01000562">
    <property type="protein sequence ID" value="MTI26091.1"/>
    <property type="molecule type" value="Genomic_DNA"/>
</dbReference>
<dbReference type="Proteomes" id="UP000798808">
    <property type="component" value="Unassembled WGS sequence"/>
</dbReference>
<dbReference type="Gene3D" id="3.40.50.12780">
    <property type="entry name" value="N-terminal domain of ligase-like"/>
    <property type="match status" value="1"/>
</dbReference>
<organism evidence="6 7">
    <name type="scientific">Fulvivirga kasyanovii</name>
    <dbReference type="NCBI Taxonomy" id="396812"/>
    <lineage>
        <taxon>Bacteria</taxon>
        <taxon>Pseudomonadati</taxon>
        <taxon>Bacteroidota</taxon>
        <taxon>Cytophagia</taxon>
        <taxon>Cytophagales</taxon>
        <taxon>Fulvivirgaceae</taxon>
        <taxon>Fulvivirga</taxon>
    </lineage>
</organism>
<keyword evidence="7" id="KW-1185">Reference proteome</keyword>
<sequence>MKPTLTNKNDLVILANQKTEQRKYWENKLSGRNDITHFVFDNIDLNDDPEYVQYEAEFSNVTYEMINKVSAKADIKLFTVLLSAVSYITSKYTDAELVSIGTPVFNENTITQFLVLTNIIESGMTFRQLLNNSKSELRQVNENSDYPLSLLIEKLGFRTSNSPRAKLFDISLTLDNIQDYELVQQHQANINLRFLKKEDSLNLIVDYNQNVYSKTSIDDIVKKVERFLMNAMVDLDANLNQLSLIDEDEKTEIANITTGQNIPVDSTLIQLFEQAVANYPDVVAVSDEKQTLTYSQLSQRSNDVAKYLIDHVGRVNEICVLHHRNVNLLIYVLGILKASKTFVPLNPDDPADRLKYILKNCGAGLLITDPEYLSSKTSFINHCKAKNIGIISNPVIDSGKVTTFDNLSLPNAPAYIVYTSGTTGKPKGVEVTHGNLSNYLYWASTRYLGNKSDSMALHSNIAFDMSMTSMFTPLINGNEVICFQEHPDQFIIEKVIYDNRTTVLKLTPSHLKLILYKFDKTEKKFSTLLSNLKLKKIIVGGEALEAQTARSIYDLFDGKVEIFNEYGPTEATVGCLVHRYDLNEDKTESISIGKPINNIRVFVLGEEKELLPKGFVGELYITGLSLANGYVKNKPLTEDRFITLPDICDTIMYRTGDMVSLLPNGALIYLGRKDEQVKVRGYRVELGEIRKQIASHEEVDSAEVIVKEDQEGSNYLICYYTSLNDLKPADLKVYSTEKLPAYMVPLHFIRLDQMPLSASGKLNKKALPPIKEDDLQILRTPRNKLEEELLVLWKETLESSQIGIESNFYQIGGDSIRAIRLIAKLNKAYKIKLVIADLFSNPTIAELSSVIEAKEKNTENELLDKVRKEIKDLKAEIIKERKDSAEIEDVYPISDIQLGMIFHSRLEEGGALYHDQMVEHMAYSHFNFERFKKALDLMVKKHSILRTSFDLRSHSKPVQIVFKNVDLDLELYHLSHLSTEQQTDHIRRFSEDDRLKPFDIMKSPLWRIRVFVLNNSEIIVLWVVHHALIDGWSDASFKTELHNTYELLGLDDNHQLSSLKADYKDYVIEELANSNNDALKSFWAKEISCSKPIRFGGQNKVKEKLSIGYSSLKLSNEMEGMLEECALTLGVDIKTLFFSAYLLTIKTLTRQDDLIVGLVAHNRPEIEDGDKILGCFLNTLPIRINLEDSWNYGDLVQSVYAKLKLIQEYKQLTLQEIKSQRWKKSTQDTFLFDTIFNYMDFHIYDSAMQMETLNNEELDIPDWSVTNYTLSLNVGKVRGGFEIELVYHHGVVSDLAMEFCGIMKRSLEYIIRQPSEAIASGSLFQDLDKLFENVYWNKKSYDDVEVWELLKNSNQSETELKESILDIDNIKPLSEKSMQILSRPMCLTHQIKGNIDPGRMKGAYMQLVNELNLTNNLLKGNNELNSNKDFLIEFTISKCDRDKMDQRIFDFYQAVRTSNDIQISVVLFILPDDKHLLLQIIPAYLYESVLWEEMQNQLWRFYEGKTNKVKFGEGYEFLNSVTKQLEFWTSEFSENHEYFNLPTDFKSKQNKTEEFETCDFSISSEVLASLRQTGTDNQIPISSILLSAIGILLAKLQSNRIVTIEASLSHDHGSPLVISENNSRSTIPINVVLEDTSFLNIISENHRKVIESKGNQGYLIDYLAEASDSINTGLQSSVVFEYIKDTSLVYDSEEIEVKPYGLAGLAQRSYALSFRLIEYKDSLGFSIQYDSALFKPDTIQRYSGYFNNILSSVSNDPKMKLSQIDILPHYEKSRILNEFNSTDINYSISETVISLFESRATIFADKVALWYGSESMTYAEFDELTTKISSYLIKQYNVQSGQLVGVMMEREKYLVPCIFAILKTGAAYVPIDPNFPEDRKRFIMEDAGLQVLLTRSEYWSIFDDSLPEVLDMNTAINNILETENVIDFPTISNNDLAYVMYTSGSTGRPKGVIIEHHSLSNIIQWLQREYVLDSNDVLLLKTPIVFDVSAWELFWWPLAGASLSILEPEFEKDPERMIGIIDAHQVTVINFVPSMLNIFLSSLSDRMAVDKIKSLRYVIASGEALKPEHKESFKDQVHNAVNTQLINIYGPTETNGVTFHNCDFNIDNTAIPIGRPIDNSQLFILDEYMRPVPIGVYGQLYIAGTCLGRGYLNKPELTHSKFVNHPFREHDKCYQTGDVARFLESGEIEFLGRMDSQVKVRGFRIELSEIEHCLAKHESVQEAAVVCIEKNSEMFLVAYYVSDNVLDPLDLKAMLSHSLPYYMIPSYYQHLESIPLTSNGKRNTKYLSDLNIELEHKYSPPTDQVEKDLVEIWSTVLNIEKDQVGINTDVFDMGGSSLTLMLLVDKIHWSFGYKLSIGELYNKNKISEIATMIRANLVVADNFDDEDIDKIVI</sequence>